<keyword evidence="1" id="KW-0732">Signal</keyword>
<dbReference type="GO" id="GO:0005615">
    <property type="term" value="C:extracellular space"/>
    <property type="evidence" value="ECO:0007669"/>
    <property type="project" value="TreeGrafter"/>
</dbReference>
<dbReference type="PANTHER" id="PTHR11008:SF32">
    <property type="entry name" value="CIRCADIAN CLOCK-CONTROLLED PROTEIN DAYWAKE-RELATED"/>
    <property type="match status" value="1"/>
</dbReference>
<accession>A0A0K8TU38</accession>
<dbReference type="InterPro" id="IPR038606">
    <property type="entry name" value="To_sf"/>
</dbReference>
<dbReference type="AlphaFoldDB" id="A0A0K8TU38"/>
<feature type="chain" id="PRO_5005520236" evidence="1">
    <location>
        <begin position="22"/>
        <end position="239"/>
    </location>
</feature>
<dbReference type="Pfam" id="PF06585">
    <property type="entry name" value="JHBP"/>
    <property type="match status" value="1"/>
</dbReference>
<proteinExistence type="predicted"/>
<dbReference type="SMART" id="SM00700">
    <property type="entry name" value="JHBP"/>
    <property type="match status" value="1"/>
</dbReference>
<protein>
    <submittedName>
        <fullName evidence="2">Takeout Protein</fullName>
    </submittedName>
</protein>
<feature type="signal peptide" evidence="1">
    <location>
        <begin position="1"/>
        <end position="21"/>
    </location>
</feature>
<reference evidence="2" key="1">
    <citation type="journal article" date="2015" name="PLoS ONE">
        <title>The Peripheral Olfactory Repertoire of the Lightbrown Apple Moth, Epiphyas postvittana.</title>
        <authorList>
            <person name="Corcoran J.A."/>
            <person name="Jordan M.D."/>
            <person name="Thrimawithana A.H."/>
            <person name="Crowhurst R.N."/>
            <person name="Newcomb R.D."/>
        </authorList>
    </citation>
    <scope>NUCLEOTIDE SEQUENCE</scope>
</reference>
<dbReference type="EMBL" id="GCVX01000233">
    <property type="protein sequence ID" value="JAI17997.1"/>
    <property type="molecule type" value="Transcribed_RNA"/>
</dbReference>
<organism evidence="2">
    <name type="scientific">Epiphyas postvittana</name>
    <name type="common">Light brown apple moth</name>
    <dbReference type="NCBI Taxonomy" id="65032"/>
    <lineage>
        <taxon>Eukaryota</taxon>
        <taxon>Metazoa</taxon>
        <taxon>Ecdysozoa</taxon>
        <taxon>Arthropoda</taxon>
        <taxon>Hexapoda</taxon>
        <taxon>Insecta</taxon>
        <taxon>Pterygota</taxon>
        <taxon>Neoptera</taxon>
        <taxon>Endopterygota</taxon>
        <taxon>Lepidoptera</taxon>
        <taxon>Glossata</taxon>
        <taxon>Ditrysia</taxon>
        <taxon>Tortricoidea</taxon>
        <taxon>Tortricidae</taxon>
        <taxon>Tortricinae</taxon>
        <taxon>Epiphyas</taxon>
    </lineage>
</organism>
<dbReference type="InterPro" id="IPR010562">
    <property type="entry name" value="Haemolymph_juvenile_hormone-bd"/>
</dbReference>
<dbReference type="Gene3D" id="3.15.10.30">
    <property type="entry name" value="Haemolymph juvenile hormone binding protein"/>
    <property type="match status" value="1"/>
</dbReference>
<dbReference type="PANTHER" id="PTHR11008">
    <property type="entry name" value="PROTEIN TAKEOUT-LIKE PROTEIN"/>
    <property type="match status" value="1"/>
</dbReference>
<evidence type="ECO:0000256" key="1">
    <source>
        <dbReference type="SAM" id="SignalP"/>
    </source>
</evidence>
<name>A0A0K8TU38_EPIPO</name>
<sequence>MFVRCSVLAFVALLHFASPGAVPFTKCKAEDSKCIKENTQVLIPIFTAGIPELGVEVMDPVFFKDIDASTDTLKLKFSDITLKGLKGCRFKKISRDAAKSVISAKINCDVVLDGLYDMDGRVLILPIQGKGKVHIEHEKIEISFDLNYKEETGADGKKHWATGKWKHSFAYKGKTIMEFDNLFNGNELLGRAARELIKTSANEIAGETAGPIIKVIVARIIKNLKSFFDHIPVEEFALD</sequence>
<evidence type="ECO:0000313" key="2">
    <source>
        <dbReference type="EMBL" id="JAI17997.1"/>
    </source>
</evidence>